<keyword evidence="1" id="KW-1185">Reference proteome</keyword>
<reference evidence="2" key="1">
    <citation type="submission" date="2022-11" db="UniProtKB">
        <authorList>
            <consortium name="WormBaseParasite"/>
        </authorList>
    </citation>
    <scope>IDENTIFICATION</scope>
</reference>
<dbReference type="Proteomes" id="UP000887581">
    <property type="component" value="Unplaced"/>
</dbReference>
<dbReference type="WBParaSite" id="sdigi.contig1.g155.t1">
    <property type="protein sequence ID" value="sdigi.contig1.g155.t1"/>
    <property type="gene ID" value="sdigi.contig1.g155"/>
</dbReference>
<protein>
    <submittedName>
        <fullName evidence="2">Uncharacterized protein</fullName>
    </submittedName>
</protein>
<evidence type="ECO:0000313" key="1">
    <source>
        <dbReference type="Proteomes" id="UP000887581"/>
    </source>
</evidence>
<evidence type="ECO:0000313" key="2">
    <source>
        <dbReference type="WBParaSite" id="sdigi.contig1.g155.t1"/>
    </source>
</evidence>
<accession>A0A915PFA1</accession>
<name>A0A915PFA1_9BILA</name>
<organism evidence="1 2">
    <name type="scientific">Setaria digitata</name>
    <dbReference type="NCBI Taxonomy" id="48799"/>
    <lineage>
        <taxon>Eukaryota</taxon>
        <taxon>Metazoa</taxon>
        <taxon>Ecdysozoa</taxon>
        <taxon>Nematoda</taxon>
        <taxon>Chromadorea</taxon>
        <taxon>Rhabditida</taxon>
        <taxon>Spirurina</taxon>
        <taxon>Spiruromorpha</taxon>
        <taxon>Filarioidea</taxon>
        <taxon>Setariidae</taxon>
        <taxon>Setaria</taxon>
    </lineage>
</organism>
<dbReference type="AlphaFoldDB" id="A0A915PFA1"/>
<sequence length="110" mass="12211">MILADTLRKHFVDGDDGGERMTRSVSVKSRYDDATSTALIVICGFETKLNQKNNQLGDPSKDESGCVVLHCQSLQHPSVNTWEDDPVVGRNLSSLEDDITPWMIDWNSTG</sequence>
<proteinExistence type="predicted"/>